<dbReference type="InterPro" id="IPR050431">
    <property type="entry name" value="Adaptor_comp_med_subunit"/>
</dbReference>
<dbReference type="InterPro" id="IPR036168">
    <property type="entry name" value="AP2_Mu_C_sf"/>
</dbReference>
<dbReference type="GO" id="GO:0006886">
    <property type="term" value="P:intracellular protein transport"/>
    <property type="evidence" value="ECO:0007669"/>
    <property type="project" value="UniProtKB-UniRule"/>
</dbReference>
<dbReference type="PRINTS" id="PR00314">
    <property type="entry name" value="CLATHRINADPT"/>
</dbReference>
<dbReference type="EMBL" id="CAIIXF020000008">
    <property type="protein sequence ID" value="CAH1790950.1"/>
    <property type="molecule type" value="Genomic_DNA"/>
</dbReference>
<name>A0A8J1U7C3_OWEFU</name>
<dbReference type="Gene3D" id="2.60.40.1170">
    <property type="entry name" value="Mu homology domain, subdomain B"/>
    <property type="match status" value="2"/>
</dbReference>
<accession>A0A8J1U7C3</accession>
<dbReference type="Gene3D" id="3.30.450.60">
    <property type="match status" value="1"/>
</dbReference>
<keyword evidence="5" id="KW-0168">Coated pit</keyword>
<dbReference type="SUPFAM" id="SSF49447">
    <property type="entry name" value="Second domain of Mu2 adaptin subunit (ap50) of ap2 adaptor"/>
    <property type="match status" value="1"/>
</dbReference>
<evidence type="ECO:0000256" key="5">
    <source>
        <dbReference type="ARBA" id="ARBA00023176"/>
    </source>
</evidence>
<dbReference type="InterPro" id="IPR011012">
    <property type="entry name" value="Longin-like_dom_sf"/>
</dbReference>
<dbReference type="PANTHER" id="PTHR10529">
    <property type="entry name" value="AP COMPLEX SUBUNIT MU"/>
    <property type="match status" value="1"/>
</dbReference>
<evidence type="ECO:0000256" key="3">
    <source>
        <dbReference type="ARBA" id="ARBA00022927"/>
    </source>
</evidence>
<evidence type="ECO:0000313" key="7">
    <source>
        <dbReference type="EMBL" id="CAH1790950.1"/>
    </source>
</evidence>
<dbReference type="Pfam" id="PF00928">
    <property type="entry name" value="Adap_comp_sub"/>
    <property type="match status" value="1"/>
</dbReference>
<proteinExistence type="inferred from homology"/>
<comment type="similarity">
    <text evidence="6">Belongs to the adaptor complexes medium subunit family.</text>
</comment>
<dbReference type="PIRSF" id="PIRSF005992">
    <property type="entry name" value="Clathrin_mu"/>
    <property type="match status" value="1"/>
</dbReference>
<dbReference type="PROSITE" id="PS51072">
    <property type="entry name" value="MHD"/>
    <property type="match status" value="1"/>
</dbReference>
<dbReference type="AlphaFoldDB" id="A0A8J1U7C3"/>
<keyword evidence="2 6" id="KW-0813">Transport</keyword>
<protein>
    <submittedName>
        <fullName evidence="7">Uncharacterized protein</fullName>
    </submittedName>
</protein>
<dbReference type="GO" id="GO:0005905">
    <property type="term" value="C:clathrin-coated pit"/>
    <property type="evidence" value="ECO:0007669"/>
    <property type="project" value="UniProtKB-KW"/>
</dbReference>
<evidence type="ECO:0000256" key="6">
    <source>
        <dbReference type="PIRNR" id="PIRNR005992"/>
    </source>
</evidence>
<gene>
    <name evidence="7" type="ORF">OFUS_LOCUS16101</name>
</gene>
<evidence type="ECO:0000256" key="2">
    <source>
        <dbReference type="ARBA" id="ARBA00022448"/>
    </source>
</evidence>
<sequence>MSLGASEIWIMSSKGEILIRKNYRFDVEQSALKIFVGKLQSGIGRPPPHMEVGKVHYYNIKRSDLFFVLVCKQHVIPVHAIEVLSRLYQVCKDFCGALCADVINANFMLIEEILAEFMDYGEVQLTSTGKLKPYIQSEPVMVRCDSTNEQATSGLFGLHSRTVPANAADKPVVRAQTDMEDRRNEIFVDVIERLTAYFNAEGVLQRSSVSGNVMMKSFLIGSPCLKIGLSEPIVSDLTKQGYGGVHVDHCSYHENVSTTELESGVLSVTPPQGEFALMTYQITQDLPGSLPFRLRCEKETSEGSLTLLLQLHCSLPHNSHAVKVTVNVPLPHSTTRVRTDVGGGSAERKENSVLWTVGRMTGGTHATARIQLSIDASSETALQEMGSVSINFELAGYVCSRIHLQYVRVFDTQHSYVPYRWLRYITVPDAYIYRLT</sequence>
<organism evidence="7 8">
    <name type="scientific">Owenia fusiformis</name>
    <name type="common">Polychaete worm</name>
    <dbReference type="NCBI Taxonomy" id="6347"/>
    <lineage>
        <taxon>Eukaryota</taxon>
        <taxon>Metazoa</taxon>
        <taxon>Spiralia</taxon>
        <taxon>Lophotrochozoa</taxon>
        <taxon>Annelida</taxon>
        <taxon>Polychaeta</taxon>
        <taxon>Sedentaria</taxon>
        <taxon>Canalipalpata</taxon>
        <taxon>Sabellida</taxon>
        <taxon>Oweniida</taxon>
        <taxon>Oweniidae</taxon>
        <taxon>Owenia</taxon>
    </lineage>
</organism>
<dbReference type="SUPFAM" id="SSF64356">
    <property type="entry name" value="SNARE-like"/>
    <property type="match status" value="1"/>
</dbReference>
<comment type="subcellular location">
    <subcellularLocation>
        <location evidence="1">Membrane</location>
        <location evidence="1">Coated pit</location>
        <topology evidence="1">Peripheral membrane protein</topology>
        <orientation evidence="1">Cytoplasmic side</orientation>
    </subcellularLocation>
</comment>
<keyword evidence="3 6" id="KW-0653">Protein transport</keyword>
<dbReference type="InterPro" id="IPR001392">
    <property type="entry name" value="Clathrin_mu"/>
</dbReference>
<comment type="caution">
    <text evidence="7">The sequence shown here is derived from an EMBL/GenBank/DDBJ whole genome shotgun (WGS) entry which is preliminary data.</text>
</comment>
<keyword evidence="8" id="KW-1185">Reference proteome</keyword>
<dbReference type="FunFam" id="3.30.450.60:FF:000002">
    <property type="entry name" value="AP-2 complex subunit mu, putative"/>
    <property type="match status" value="1"/>
</dbReference>
<dbReference type="InterPro" id="IPR028565">
    <property type="entry name" value="MHD"/>
</dbReference>
<keyword evidence="4" id="KW-0472">Membrane</keyword>
<dbReference type="GO" id="GO:0030131">
    <property type="term" value="C:clathrin adaptor complex"/>
    <property type="evidence" value="ECO:0007669"/>
    <property type="project" value="UniProtKB-UniRule"/>
</dbReference>
<dbReference type="OrthoDB" id="10259133at2759"/>
<evidence type="ECO:0000313" key="8">
    <source>
        <dbReference type="Proteomes" id="UP000749559"/>
    </source>
</evidence>
<dbReference type="GO" id="GO:0016192">
    <property type="term" value="P:vesicle-mediated transport"/>
    <property type="evidence" value="ECO:0007669"/>
    <property type="project" value="InterPro"/>
</dbReference>
<evidence type="ECO:0000256" key="4">
    <source>
        <dbReference type="ARBA" id="ARBA00023136"/>
    </source>
</evidence>
<dbReference type="Proteomes" id="UP000749559">
    <property type="component" value="Unassembled WGS sequence"/>
</dbReference>
<reference evidence="7" key="1">
    <citation type="submission" date="2022-03" db="EMBL/GenBank/DDBJ databases">
        <authorList>
            <person name="Martin C."/>
        </authorList>
    </citation>
    <scope>NUCLEOTIDE SEQUENCE</scope>
</reference>
<evidence type="ECO:0000256" key="1">
    <source>
        <dbReference type="ARBA" id="ARBA00004277"/>
    </source>
</evidence>